<dbReference type="Proteomes" id="UP000018466">
    <property type="component" value="Unassembled WGS sequence"/>
</dbReference>
<name>A0AA36Y573_9FIRM</name>
<evidence type="ECO:0000313" key="4">
    <source>
        <dbReference type="Proteomes" id="UP000018466"/>
    </source>
</evidence>
<dbReference type="EMBL" id="AGEL01000006">
    <property type="protein sequence ID" value="EHO17117.1"/>
    <property type="molecule type" value="Genomic_DNA"/>
</dbReference>
<dbReference type="InterPro" id="IPR051599">
    <property type="entry name" value="Cell_Envelope_Assoc"/>
</dbReference>
<dbReference type="InterPro" id="IPR003848">
    <property type="entry name" value="DUF218"/>
</dbReference>
<dbReference type="GO" id="GO:0005886">
    <property type="term" value="C:plasma membrane"/>
    <property type="evidence" value="ECO:0007669"/>
    <property type="project" value="TreeGrafter"/>
</dbReference>
<proteinExistence type="predicted"/>
<keyword evidence="1" id="KW-0812">Transmembrane</keyword>
<dbReference type="CDD" id="cd06259">
    <property type="entry name" value="YdcF-like"/>
    <property type="match status" value="1"/>
</dbReference>
<dbReference type="Pfam" id="PF02698">
    <property type="entry name" value="DUF218"/>
    <property type="match status" value="1"/>
</dbReference>
<protein>
    <recommendedName>
        <fullName evidence="2">DUF218 domain-containing protein</fullName>
    </recommendedName>
</protein>
<feature type="transmembrane region" description="Helical" evidence="1">
    <location>
        <begin position="61"/>
        <end position="84"/>
    </location>
</feature>
<organism evidence="3 4">
    <name type="scientific">Stomatobaculum longum</name>
    <dbReference type="NCBI Taxonomy" id="796942"/>
    <lineage>
        <taxon>Bacteria</taxon>
        <taxon>Bacillati</taxon>
        <taxon>Bacillota</taxon>
        <taxon>Clostridia</taxon>
        <taxon>Lachnospirales</taxon>
        <taxon>Lachnospiraceae</taxon>
        <taxon>Stomatobaculum</taxon>
    </lineage>
</organism>
<dbReference type="PANTHER" id="PTHR30336:SF20">
    <property type="entry name" value="DUF218 DOMAIN-CONTAINING PROTEIN"/>
    <property type="match status" value="1"/>
</dbReference>
<accession>A0AA36Y573</accession>
<keyword evidence="1" id="KW-1133">Transmembrane helix</keyword>
<keyword evidence="1" id="KW-0472">Membrane</keyword>
<evidence type="ECO:0000256" key="1">
    <source>
        <dbReference type="SAM" id="Phobius"/>
    </source>
</evidence>
<comment type="caution">
    <text evidence="3">The sequence shown here is derived from an EMBL/GenBank/DDBJ whole genome shotgun (WGS) entry which is preliminary data.</text>
</comment>
<sequence>MTAFFLSAAGVSAVYFVVLLVYAKQLLSGSWIWLFFAGVCLVNALLRYLHAKSPARVSLFFLTFAHTISLLGMVVLMAAGIVIASGMHPKEKGSPEYAIVLGAGLKPDGTLSKTLRQRLDAALRFAEESPDTGFVLSGGHDRRGQRSEAEAMAAYLEQHGIPRYRLLLEMQSKNTYENIVYSHALLYRLRNESNPCFFDLRGESFLLVSPEPVSLGIVSSEFHLYRASAILKKQFGIQALGISAPSDPVLFAHYLARESIALLKDKFLGRL</sequence>
<dbReference type="InterPro" id="IPR014729">
    <property type="entry name" value="Rossmann-like_a/b/a_fold"/>
</dbReference>
<reference evidence="3 4" key="1">
    <citation type="submission" date="2011-10" db="EMBL/GenBank/DDBJ databases">
        <title>The Genome Sequence of Lachnospiraceae bacterium ACC2.</title>
        <authorList>
            <consortium name="The Broad Institute Genome Sequencing Platform"/>
            <person name="Earl A."/>
            <person name="Ward D."/>
            <person name="Feldgarden M."/>
            <person name="Gevers D."/>
            <person name="Sizova M."/>
            <person name="Hazen A."/>
            <person name="Epstein S."/>
            <person name="Young S.K."/>
            <person name="Zeng Q."/>
            <person name="Gargeya S."/>
            <person name="Fitzgerald M."/>
            <person name="Haas B."/>
            <person name="Abouelleil A."/>
            <person name="Alvarado L."/>
            <person name="Arachchi H.M."/>
            <person name="Berlin A."/>
            <person name="Brown A."/>
            <person name="Chapman S.B."/>
            <person name="Chen Z."/>
            <person name="Dunbar C."/>
            <person name="Freedman E."/>
            <person name="Gearin G."/>
            <person name="Goldberg J."/>
            <person name="Griggs A."/>
            <person name="Gujja S."/>
            <person name="Heiman D."/>
            <person name="Howarth C."/>
            <person name="Larson L."/>
            <person name="Lui A."/>
            <person name="MacDonald P.J.P."/>
            <person name="Montmayeur A."/>
            <person name="Murphy C."/>
            <person name="Neiman D."/>
            <person name="Pearson M."/>
            <person name="Priest M."/>
            <person name="Roberts A."/>
            <person name="Saif S."/>
            <person name="Shea T."/>
            <person name="Shenoy N."/>
            <person name="Sisk P."/>
            <person name="Stolte C."/>
            <person name="Sykes S."/>
            <person name="Wortman J."/>
            <person name="Nusbaum C."/>
            <person name="Birren B."/>
        </authorList>
    </citation>
    <scope>NUCLEOTIDE SEQUENCE [LARGE SCALE GENOMIC DNA]</scope>
    <source>
        <strain evidence="3 4">ACC2</strain>
    </source>
</reference>
<dbReference type="PANTHER" id="PTHR30336">
    <property type="entry name" value="INNER MEMBRANE PROTEIN, PROBABLE PERMEASE"/>
    <property type="match status" value="1"/>
</dbReference>
<dbReference type="GeneID" id="86940493"/>
<feature type="transmembrane region" description="Helical" evidence="1">
    <location>
        <begin position="30"/>
        <end position="49"/>
    </location>
</feature>
<keyword evidence="4" id="KW-1185">Reference proteome</keyword>
<dbReference type="RefSeq" id="WP_009532549.1">
    <property type="nucleotide sequence ID" value="NZ_CAJPPX010000040.1"/>
</dbReference>
<dbReference type="AlphaFoldDB" id="A0AA36Y573"/>
<feature type="domain" description="DUF218" evidence="2">
    <location>
        <begin position="97"/>
        <end position="257"/>
    </location>
</feature>
<evidence type="ECO:0000259" key="2">
    <source>
        <dbReference type="Pfam" id="PF02698"/>
    </source>
</evidence>
<evidence type="ECO:0000313" key="3">
    <source>
        <dbReference type="EMBL" id="EHO17117.1"/>
    </source>
</evidence>
<dbReference type="Gene3D" id="3.40.50.620">
    <property type="entry name" value="HUPs"/>
    <property type="match status" value="1"/>
</dbReference>
<feature type="transmembrane region" description="Helical" evidence="1">
    <location>
        <begin position="6"/>
        <end position="23"/>
    </location>
</feature>
<gene>
    <name evidence="3" type="ORF">HMPREF9623_00716</name>
</gene>